<dbReference type="InterPro" id="IPR001841">
    <property type="entry name" value="Znf_RING"/>
</dbReference>
<dbReference type="EMBL" id="PVEM01000004">
    <property type="protein sequence ID" value="PTD08594.1"/>
    <property type="molecule type" value="Genomic_DNA"/>
</dbReference>
<keyword evidence="1" id="KW-0862">Zinc</keyword>
<accession>A0A2T4GYH3</accession>
<dbReference type="EMBL" id="CP064748">
    <property type="protein sequence ID" value="QPC62889.1"/>
    <property type="molecule type" value="Genomic_DNA"/>
</dbReference>
<gene>
    <name evidence="4" type="ORF">FCULG_00011216</name>
    <name evidence="5" type="ORF">HYE67_005120</name>
</gene>
<dbReference type="Pfam" id="PF13639">
    <property type="entry name" value="zf-RING_2"/>
    <property type="match status" value="1"/>
</dbReference>
<proteinExistence type="predicted"/>
<keyword evidence="2" id="KW-0812">Transmembrane</keyword>
<dbReference type="OMA" id="RRLNCEH"/>
<reference evidence="5" key="2">
    <citation type="submission" date="2020-11" db="EMBL/GenBank/DDBJ databases">
        <title>The chromosome-scale genome resource for two endophytic Fusarium species: F. culmorum and F. pseudograminearum.</title>
        <authorList>
            <person name="Yuan Z."/>
        </authorList>
    </citation>
    <scope>NUCLEOTIDE SEQUENCE</scope>
    <source>
        <strain evidence="5">Class2-1B</strain>
    </source>
</reference>
<protein>
    <recommendedName>
        <fullName evidence="3">RING-type domain-containing protein</fullName>
    </recommendedName>
</protein>
<dbReference type="CDD" id="cd16448">
    <property type="entry name" value="RING-H2"/>
    <property type="match status" value="1"/>
</dbReference>
<reference evidence="4 6" key="1">
    <citation type="submission" date="2018-02" db="EMBL/GenBank/DDBJ databases">
        <title>Fusarium culmorum secondary metabolites in fungal-bacterial-plant interactions.</title>
        <authorList>
            <person name="Schmidt R."/>
        </authorList>
    </citation>
    <scope>NUCLEOTIDE SEQUENCE [LARGE SCALE GENOMIC DNA]</scope>
    <source>
        <strain evidence="4 6">PV</strain>
    </source>
</reference>
<keyword evidence="2" id="KW-0472">Membrane</keyword>
<dbReference type="PANTHER" id="PTHR47662:SF1">
    <property type="entry name" value="RING-TYPE DOMAIN-CONTAINING PROTEIN"/>
    <property type="match status" value="1"/>
</dbReference>
<dbReference type="Proteomes" id="UP000241587">
    <property type="component" value="Unassembled WGS sequence"/>
</dbReference>
<dbReference type="PANTHER" id="PTHR47662">
    <property type="entry name" value="RING-TYPE DOMAIN-CONTAINING PROTEIN"/>
    <property type="match status" value="1"/>
</dbReference>
<dbReference type="GO" id="GO:0008270">
    <property type="term" value="F:zinc ion binding"/>
    <property type="evidence" value="ECO:0007669"/>
    <property type="project" value="UniProtKB-KW"/>
</dbReference>
<dbReference type="InterPro" id="IPR013083">
    <property type="entry name" value="Znf_RING/FYVE/PHD"/>
</dbReference>
<dbReference type="Proteomes" id="UP000663297">
    <property type="component" value="Chromosome 2"/>
</dbReference>
<dbReference type="PROSITE" id="PS50089">
    <property type="entry name" value="ZF_RING_2"/>
    <property type="match status" value="1"/>
</dbReference>
<keyword evidence="6" id="KW-1185">Reference proteome</keyword>
<dbReference type="SUPFAM" id="SSF57850">
    <property type="entry name" value="RING/U-box"/>
    <property type="match status" value="1"/>
</dbReference>
<evidence type="ECO:0000256" key="1">
    <source>
        <dbReference type="PROSITE-ProRule" id="PRU00175"/>
    </source>
</evidence>
<evidence type="ECO:0000313" key="5">
    <source>
        <dbReference type="EMBL" id="QPC62889.1"/>
    </source>
</evidence>
<organism evidence="4 6">
    <name type="scientific">Fusarium culmorum</name>
    <dbReference type="NCBI Taxonomy" id="5516"/>
    <lineage>
        <taxon>Eukaryota</taxon>
        <taxon>Fungi</taxon>
        <taxon>Dikarya</taxon>
        <taxon>Ascomycota</taxon>
        <taxon>Pezizomycotina</taxon>
        <taxon>Sordariomycetes</taxon>
        <taxon>Hypocreomycetidae</taxon>
        <taxon>Hypocreales</taxon>
        <taxon>Nectriaceae</taxon>
        <taxon>Fusarium</taxon>
    </lineage>
</organism>
<dbReference type="SMART" id="SM00184">
    <property type="entry name" value="RING"/>
    <property type="match status" value="1"/>
</dbReference>
<keyword evidence="2" id="KW-1133">Transmembrane helix</keyword>
<evidence type="ECO:0000256" key="2">
    <source>
        <dbReference type="SAM" id="Phobius"/>
    </source>
</evidence>
<feature type="domain" description="RING-type" evidence="3">
    <location>
        <begin position="116"/>
        <end position="156"/>
    </location>
</feature>
<name>A0A2T4GYH3_FUSCU</name>
<evidence type="ECO:0000313" key="6">
    <source>
        <dbReference type="Proteomes" id="UP000241587"/>
    </source>
</evidence>
<keyword evidence="1" id="KW-0863">Zinc-finger</keyword>
<evidence type="ECO:0000259" key="3">
    <source>
        <dbReference type="PROSITE" id="PS50089"/>
    </source>
</evidence>
<sequence length="167" mass="18337">MDETQGISSSNADEAHFGTGVGYIIAGLVAVWLVSVALVALVSTRSGVRRWQVAPGGIMTLQTLNSTSPAEKYEFPASSKSNPDLESHALGSLELWYVVGYSLWYALRSESVSSAICLEVFENSDTVRRLNCEHVYHQKCIDRWFQGRHFTCLLCKSSVLRSGNGTT</sequence>
<dbReference type="OrthoDB" id="5089889at2759"/>
<dbReference type="AlphaFoldDB" id="A0A2T4GYH3"/>
<feature type="transmembrane region" description="Helical" evidence="2">
    <location>
        <begin position="20"/>
        <end position="42"/>
    </location>
</feature>
<keyword evidence="1" id="KW-0479">Metal-binding</keyword>
<dbReference type="Gene3D" id="3.30.40.10">
    <property type="entry name" value="Zinc/RING finger domain, C3HC4 (zinc finger)"/>
    <property type="match status" value="1"/>
</dbReference>
<evidence type="ECO:0000313" key="4">
    <source>
        <dbReference type="EMBL" id="PTD08594.1"/>
    </source>
</evidence>